<evidence type="ECO:0000313" key="9">
    <source>
        <dbReference type="Proteomes" id="UP000059542"/>
    </source>
</evidence>
<dbReference type="PRINTS" id="PR01021">
    <property type="entry name" value="OMPADOMAIN"/>
</dbReference>
<dbReference type="Pfam" id="PF06078">
    <property type="entry name" value="DUF937"/>
    <property type="match status" value="1"/>
</dbReference>
<feature type="domain" description="OmpA-like" evidence="7">
    <location>
        <begin position="317"/>
        <end position="433"/>
    </location>
</feature>
<dbReference type="GO" id="GO:0009279">
    <property type="term" value="C:cell outer membrane"/>
    <property type="evidence" value="ECO:0007669"/>
    <property type="project" value="UniProtKB-SubCell"/>
</dbReference>
<accession>A0A0U4BR30</accession>
<reference evidence="8 9" key="1">
    <citation type="submission" date="2015-12" db="EMBL/GenBank/DDBJ databases">
        <authorList>
            <person name="Shamseldin A."/>
            <person name="Moawad H."/>
            <person name="Abd El-Rahim W.M."/>
            <person name="Sadowsky M.J."/>
        </authorList>
    </citation>
    <scope>NUCLEOTIDE SEQUENCE [LARGE SCALE GENOMIC DNA]</scope>
    <source>
        <strain evidence="8 9">DG5B</strain>
    </source>
</reference>
<evidence type="ECO:0000256" key="1">
    <source>
        <dbReference type="ARBA" id="ARBA00004442"/>
    </source>
</evidence>
<keyword evidence="2 4" id="KW-0472">Membrane</keyword>
<feature type="compositionally biased region" description="Low complexity" evidence="5">
    <location>
        <begin position="238"/>
        <end position="252"/>
    </location>
</feature>
<feature type="region of interest" description="Disordered" evidence="5">
    <location>
        <begin position="238"/>
        <end position="262"/>
    </location>
</feature>
<evidence type="ECO:0000259" key="7">
    <source>
        <dbReference type="PROSITE" id="PS51123"/>
    </source>
</evidence>
<dbReference type="Pfam" id="PF00691">
    <property type="entry name" value="OmpA"/>
    <property type="match status" value="1"/>
</dbReference>
<feature type="transmembrane region" description="Helical" evidence="6">
    <location>
        <begin position="213"/>
        <end position="230"/>
    </location>
</feature>
<sequence length="433" mass="43833">MITPDLASGLAGRLGENQGGVSKGLSAALPLVLAGLIQKVGNGDGAQSVFSMAQTAFQQHGSSLGSSKGLLGLLSGTNTGSPQAGNMLTSIFGGQASNLATPLSSHAGISSGSASSLLSLAGMAVPALLGRHVKQNNLNASSMGSMLIGLKDQVMAMLPGGLGALLGGLGAAASRMGSAAAGAAGTLGSAMTNPGGDPRRQITPAPAGGGTRWPLILGALAVLALLFFFTRSCNKTTTNPTTTQTTPMADTTKGMPKPVAPAVSTGLDSASAALKAGWAKLGAMTAIKLRDGSTINAPANGVESKLVAYINDKSRPVDKTTWFSLDRLLFKTASSELLPDSQEQLDNLAAILKAYPAVKLKLGGYTDSRGDAALNRRLSGERAKTVLNRLVAAGIAANRLASEGYGPEHPVASNNTPEGRQQNRRVDVRVTAK</sequence>
<dbReference type="Gene3D" id="3.30.1330.60">
    <property type="entry name" value="OmpA-like domain"/>
    <property type="match status" value="1"/>
</dbReference>
<feature type="region of interest" description="Disordered" evidence="5">
    <location>
        <begin position="403"/>
        <end position="433"/>
    </location>
</feature>
<evidence type="ECO:0000256" key="5">
    <source>
        <dbReference type="SAM" id="MobiDB-lite"/>
    </source>
</evidence>
<dbReference type="InterPro" id="IPR006664">
    <property type="entry name" value="OMP_bac"/>
</dbReference>
<dbReference type="PROSITE" id="PS51123">
    <property type="entry name" value="OMPA_2"/>
    <property type="match status" value="1"/>
</dbReference>
<dbReference type="KEGG" id="hyg:AUC43_12785"/>
<dbReference type="InterPro" id="IPR050330">
    <property type="entry name" value="Bact_OuterMem_StrucFunc"/>
</dbReference>
<keyword evidence="9" id="KW-1185">Reference proteome</keyword>
<dbReference type="STRING" id="1411621.AUC43_12785"/>
<proteinExistence type="predicted"/>
<dbReference type="PANTHER" id="PTHR30329:SF21">
    <property type="entry name" value="LIPOPROTEIN YIAD-RELATED"/>
    <property type="match status" value="1"/>
</dbReference>
<dbReference type="InterPro" id="IPR009282">
    <property type="entry name" value="DUF937"/>
</dbReference>
<dbReference type="AlphaFoldDB" id="A0A0U4BR30"/>
<evidence type="ECO:0000256" key="2">
    <source>
        <dbReference type="ARBA" id="ARBA00023136"/>
    </source>
</evidence>
<comment type="subcellular location">
    <subcellularLocation>
        <location evidence="1">Cell outer membrane</location>
    </subcellularLocation>
</comment>
<dbReference type="SUPFAM" id="SSF103088">
    <property type="entry name" value="OmpA-like"/>
    <property type="match status" value="1"/>
</dbReference>
<evidence type="ECO:0000256" key="3">
    <source>
        <dbReference type="ARBA" id="ARBA00023237"/>
    </source>
</evidence>
<gene>
    <name evidence="8" type="ORF">AUC43_12785</name>
</gene>
<protein>
    <recommendedName>
        <fullName evidence="7">OmpA-like domain-containing protein</fullName>
    </recommendedName>
</protein>
<dbReference type="InterPro" id="IPR036737">
    <property type="entry name" value="OmpA-like_sf"/>
</dbReference>
<dbReference type="CDD" id="cd07185">
    <property type="entry name" value="OmpA_C-like"/>
    <property type="match status" value="1"/>
</dbReference>
<dbReference type="EMBL" id="CP013909">
    <property type="protein sequence ID" value="ALW85895.1"/>
    <property type="molecule type" value="Genomic_DNA"/>
</dbReference>
<dbReference type="InterPro" id="IPR006665">
    <property type="entry name" value="OmpA-like"/>
</dbReference>
<evidence type="ECO:0000256" key="6">
    <source>
        <dbReference type="SAM" id="Phobius"/>
    </source>
</evidence>
<evidence type="ECO:0000313" key="8">
    <source>
        <dbReference type="EMBL" id="ALW85895.1"/>
    </source>
</evidence>
<dbReference type="PANTHER" id="PTHR30329">
    <property type="entry name" value="STATOR ELEMENT OF FLAGELLAR MOTOR COMPLEX"/>
    <property type="match status" value="1"/>
</dbReference>
<organism evidence="8 9">
    <name type="scientific">Hymenobacter sedentarius</name>
    <dbReference type="NCBI Taxonomy" id="1411621"/>
    <lineage>
        <taxon>Bacteria</taxon>
        <taxon>Pseudomonadati</taxon>
        <taxon>Bacteroidota</taxon>
        <taxon>Cytophagia</taxon>
        <taxon>Cytophagales</taxon>
        <taxon>Hymenobacteraceae</taxon>
        <taxon>Hymenobacter</taxon>
    </lineage>
</organism>
<keyword evidence="6" id="KW-0812">Transmembrane</keyword>
<evidence type="ECO:0000256" key="4">
    <source>
        <dbReference type="PROSITE-ProRule" id="PRU00473"/>
    </source>
</evidence>
<name>A0A0U4BR30_9BACT</name>
<feature type="compositionally biased region" description="Basic and acidic residues" evidence="5">
    <location>
        <begin position="424"/>
        <end position="433"/>
    </location>
</feature>
<keyword evidence="3" id="KW-0998">Cell outer membrane</keyword>
<dbReference type="Proteomes" id="UP000059542">
    <property type="component" value="Chromosome"/>
</dbReference>
<keyword evidence="6" id="KW-1133">Transmembrane helix</keyword>